<dbReference type="GO" id="GO:0043565">
    <property type="term" value="F:sequence-specific DNA binding"/>
    <property type="evidence" value="ECO:0007669"/>
    <property type="project" value="TreeGrafter"/>
</dbReference>
<evidence type="ECO:0000256" key="1">
    <source>
        <dbReference type="ARBA" id="ARBA00004123"/>
    </source>
</evidence>
<dbReference type="Gene3D" id="4.10.240.10">
    <property type="entry name" value="Zn(2)-C6 fungal-type DNA-binding domain"/>
    <property type="match status" value="1"/>
</dbReference>
<feature type="compositionally biased region" description="Pro residues" evidence="8">
    <location>
        <begin position="22"/>
        <end position="32"/>
    </location>
</feature>
<dbReference type="PANTHER" id="PTHR47782">
    <property type="entry name" value="ZN(II)2CYS6 TRANSCRIPTION FACTOR (EUROFUNG)-RELATED"/>
    <property type="match status" value="1"/>
</dbReference>
<evidence type="ECO:0000256" key="7">
    <source>
        <dbReference type="ARBA" id="ARBA00023242"/>
    </source>
</evidence>
<dbReference type="SUPFAM" id="SSF57701">
    <property type="entry name" value="Zn2/Cys6 DNA-binding domain"/>
    <property type="match status" value="1"/>
</dbReference>
<evidence type="ECO:0000256" key="2">
    <source>
        <dbReference type="ARBA" id="ARBA00022723"/>
    </source>
</evidence>
<dbReference type="GO" id="GO:0000981">
    <property type="term" value="F:DNA-binding transcription factor activity, RNA polymerase II-specific"/>
    <property type="evidence" value="ECO:0007669"/>
    <property type="project" value="InterPro"/>
</dbReference>
<proteinExistence type="predicted"/>
<dbReference type="SMART" id="SM00906">
    <property type="entry name" value="Fungal_trans"/>
    <property type="match status" value="1"/>
</dbReference>
<dbReference type="Pfam" id="PF04082">
    <property type="entry name" value="Fungal_trans"/>
    <property type="match status" value="1"/>
</dbReference>
<evidence type="ECO:0000313" key="10">
    <source>
        <dbReference type="EMBL" id="KAH7324272.1"/>
    </source>
</evidence>
<dbReference type="GO" id="GO:0045944">
    <property type="term" value="P:positive regulation of transcription by RNA polymerase II"/>
    <property type="evidence" value="ECO:0007669"/>
    <property type="project" value="TreeGrafter"/>
</dbReference>
<keyword evidence="5" id="KW-0238">DNA-binding</keyword>
<evidence type="ECO:0000256" key="3">
    <source>
        <dbReference type="ARBA" id="ARBA00022833"/>
    </source>
</evidence>
<dbReference type="Proteomes" id="UP000813444">
    <property type="component" value="Unassembled WGS sequence"/>
</dbReference>
<comment type="caution">
    <text evidence="10">The sequence shown here is derived from an EMBL/GenBank/DDBJ whole genome shotgun (WGS) entry which is preliminary data.</text>
</comment>
<feature type="region of interest" description="Disordered" evidence="8">
    <location>
        <begin position="647"/>
        <end position="686"/>
    </location>
</feature>
<feature type="domain" description="Zn(2)-C6 fungal-type" evidence="9">
    <location>
        <begin position="57"/>
        <end position="84"/>
    </location>
</feature>
<dbReference type="PANTHER" id="PTHR47782:SF12">
    <property type="entry name" value="ZN(II)2CYS6 TRANSCRIPTION FACTOR (EUROFUNG)"/>
    <property type="match status" value="1"/>
</dbReference>
<sequence length="734" mass="82099">MPPPTVGNISAHPAALASSPSPSTPPVPPPPRYNGSTGAPSESDEDARPAKRQKTQACLRCRRRKQKCDNQKPCGNCLKADEQCYSASHPPRHVEGVGAGAAELLGENHLTRLADISALEERISRIEQMSLRPALSNDLGDSASSQGQAAESLGYHATDPLPSAFQEAVPLPRSTPAVALLATFAAHATDQSSPRPRADSADRCYARGDVEGVVDVAIEEALFTTYEDKVHWRYPFLRLHQLRDRNTRSPGPCTAFFVRMIYSIGLLLERNSRAIPCGHRQEDFYRMAVTRYLAHVFNQPDHLLHIQAYLLLAMHALYSPSTERIITITSAAMRYCVMAQLHCAAAEPEPVDVAARVRIQIRRRIFWCAYKLDRTVGATYHLPFSLPDAQITAKLYANIDDRELEEKCRAAFPDDPRGIQSKILNSTLHRDFSSHIDRNDRWRLQVLDKLDRWKSLWDCYADTPSVKLGGNDWINMMYSYSLCMLYQPTKVSVLNSAGVWTVKACVQACLIFRKFQRDTQVAELWLGLLTQFKCGVALLYTFFATPPQVRPAVYEHPDVSEAVRACSITLTLIAERWPESRCIRNTFDILAREIPLFEHASARIPPATRRVRQESSDALLSLLKELEPIVIHRDTLRMIREIATEDFPSHSQAPAEPAAPPQIYLDSNVSTAPPPPPPQQQDYVSPARHPGIVEDFFQPLTPSGLDMDGLGLDQESLADISIEFPAYFDLSDYV</sequence>
<dbReference type="OrthoDB" id="189997at2759"/>
<comment type="subcellular location">
    <subcellularLocation>
        <location evidence="1">Nucleus</location>
    </subcellularLocation>
</comment>
<dbReference type="Pfam" id="PF00172">
    <property type="entry name" value="Zn_clus"/>
    <property type="match status" value="1"/>
</dbReference>
<evidence type="ECO:0000313" key="11">
    <source>
        <dbReference type="Proteomes" id="UP000813444"/>
    </source>
</evidence>
<evidence type="ECO:0000256" key="8">
    <source>
        <dbReference type="SAM" id="MobiDB-lite"/>
    </source>
</evidence>
<keyword evidence="6" id="KW-0804">Transcription</keyword>
<dbReference type="EMBL" id="JAGPNK010000003">
    <property type="protein sequence ID" value="KAH7324272.1"/>
    <property type="molecule type" value="Genomic_DNA"/>
</dbReference>
<evidence type="ECO:0000256" key="5">
    <source>
        <dbReference type="ARBA" id="ARBA00023125"/>
    </source>
</evidence>
<dbReference type="InterPro" id="IPR007219">
    <property type="entry name" value="XnlR_reg_dom"/>
</dbReference>
<dbReference type="CDD" id="cd12148">
    <property type="entry name" value="fungal_TF_MHR"/>
    <property type="match status" value="1"/>
</dbReference>
<feature type="compositionally biased region" description="Low complexity" evidence="8">
    <location>
        <begin position="10"/>
        <end position="21"/>
    </location>
</feature>
<keyword evidence="4" id="KW-0805">Transcription regulation</keyword>
<feature type="region of interest" description="Disordered" evidence="8">
    <location>
        <begin position="1"/>
        <end position="57"/>
    </location>
</feature>
<dbReference type="InterPro" id="IPR052202">
    <property type="entry name" value="Yeast_MetPath_Reg"/>
</dbReference>
<evidence type="ECO:0000256" key="6">
    <source>
        <dbReference type="ARBA" id="ARBA00023163"/>
    </source>
</evidence>
<dbReference type="PROSITE" id="PS00463">
    <property type="entry name" value="ZN2_CY6_FUNGAL_1"/>
    <property type="match status" value="1"/>
</dbReference>
<keyword evidence="2" id="KW-0479">Metal-binding</keyword>
<dbReference type="InterPro" id="IPR036864">
    <property type="entry name" value="Zn2-C6_fun-type_DNA-bd_sf"/>
</dbReference>
<protein>
    <recommendedName>
        <fullName evidence="9">Zn(2)-C6 fungal-type domain-containing protein</fullName>
    </recommendedName>
</protein>
<keyword evidence="3" id="KW-0862">Zinc</keyword>
<organism evidence="10 11">
    <name type="scientific">Stachybotrys elegans</name>
    <dbReference type="NCBI Taxonomy" id="80388"/>
    <lineage>
        <taxon>Eukaryota</taxon>
        <taxon>Fungi</taxon>
        <taxon>Dikarya</taxon>
        <taxon>Ascomycota</taxon>
        <taxon>Pezizomycotina</taxon>
        <taxon>Sordariomycetes</taxon>
        <taxon>Hypocreomycetidae</taxon>
        <taxon>Hypocreales</taxon>
        <taxon>Stachybotryaceae</taxon>
        <taxon>Stachybotrys</taxon>
    </lineage>
</organism>
<dbReference type="GO" id="GO:0005634">
    <property type="term" value="C:nucleus"/>
    <property type="evidence" value="ECO:0007669"/>
    <property type="project" value="UniProtKB-SubCell"/>
</dbReference>
<keyword evidence="11" id="KW-1185">Reference proteome</keyword>
<evidence type="ECO:0000256" key="4">
    <source>
        <dbReference type="ARBA" id="ARBA00023015"/>
    </source>
</evidence>
<accession>A0A8K0WTL8</accession>
<dbReference type="GO" id="GO:0008270">
    <property type="term" value="F:zinc ion binding"/>
    <property type="evidence" value="ECO:0007669"/>
    <property type="project" value="InterPro"/>
</dbReference>
<gene>
    <name evidence="10" type="ORF">B0I35DRAFT_475532</name>
</gene>
<dbReference type="PROSITE" id="PS50048">
    <property type="entry name" value="ZN2_CY6_FUNGAL_2"/>
    <property type="match status" value="1"/>
</dbReference>
<name>A0A8K0WTL8_9HYPO</name>
<dbReference type="CDD" id="cd00067">
    <property type="entry name" value="GAL4"/>
    <property type="match status" value="1"/>
</dbReference>
<dbReference type="GO" id="GO:0006351">
    <property type="term" value="P:DNA-templated transcription"/>
    <property type="evidence" value="ECO:0007669"/>
    <property type="project" value="InterPro"/>
</dbReference>
<evidence type="ECO:0000259" key="9">
    <source>
        <dbReference type="PROSITE" id="PS50048"/>
    </source>
</evidence>
<dbReference type="SMART" id="SM00066">
    <property type="entry name" value="GAL4"/>
    <property type="match status" value="1"/>
</dbReference>
<dbReference type="InterPro" id="IPR001138">
    <property type="entry name" value="Zn2Cys6_DnaBD"/>
</dbReference>
<reference evidence="10" key="1">
    <citation type="journal article" date="2021" name="Nat. Commun.">
        <title>Genetic determinants of endophytism in the Arabidopsis root mycobiome.</title>
        <authorList>
            <person name="Mesny F."/>
            <person name="Miyauchi S."/>
            <person name="Thiergart T."/>
            <person name="Pickel B."/>
            <person name="Atanasova L."/>
            <person name="Karlsson M."/>
            <person name="Huettel B."/>
            <person name="Barry K.W."/>
            <person name="Haridas S."/>
            <person name="Chen C."/>
            <person name="Bauer D."/>
            <person name="Andreopoulos W."/>
            <person name="Pangilinan J."/>
            <person name="LaButti K."/>
            <person name="Riley R."/>
            <person name="Lipzen A."/>
            <person name="Clum A."/>
            <person name="Drula E."/>
            <person name="Henrissat B."/>
            <person name="Kohler A."/>
            <person name="Grigoriev I.V."/>
            <person name="Martin F.M."/>
            <person name="Hacquard S."/>
        </authorList>
    </citation>
    <scope>NUCLEOTIDE SEQUENCE</scope>
    <source>
        <strain evidence="10">MPI-CAGE-CH-0235</strain>
    </source>
</reference>
<keyword evidence="7" id="KW-0539">Nucleus</keyword>
<dbReference type="AlphaFoldDB" id="A0A8K0WTL8"/>